<protein>
    <recommendedName>
        <fullName evidence="1">HEAT repeat-containing protein 6</fullName>
    </recommendedName>
</protein>
<dbReference type="PANTHER" id="PTHR13366">
    <property type="entry name" value="MALARIA ANTIGEN-RELATED"/>
    <property type="match status" value="1"/>
</dbReference>
<dbReference type="Gene3D" id="1.25.10.10">
    <property type="entry name" value="Leucine-rich Repeat Variant"/>
    <property type="match status" value="1"/>
</dbReference>
<accession>A0A182TCP5</accession>
<reference evidence="5" key="1">
    <citation type="submission" date="2013-09" db="EMBL/GenBank/DDBJ databases">
        <title>The Genome Sequence of Anopheles maculatus species B.</title>
        <authorList>
            <consortium name="The Broad Institute Genomics Platform"/>
            <person name="Neafsey D.E."/>
            <person name="Besansky N."/>
            <person name="Howell P."/>
            <person name="Walton C."/>
            <person name="Young S.K."/>
            <person name="Zeng Q."/>
            <person name="Gargeya S."/>
            <person name="Fitzgerald M."/>
            <person name="Haas B."/>
            <person name="Abouelleil A."/>
            <person name="Allen A.W."/>
            <person name="Alvarado L."/>
            <person name="Arachchi H.M."/>
            <person name="Berlin A.M."/>
            <person name="Chapman S.B."/>
            <person name="Gainer-Dewar J."/>
            <person name="Goldberg J."/>
            <person name="Griggs A."/>
            <person name="Gujja S."/>
            <person name="Hansen M."/>
            <person name="Howarth C."/>
            <person name="Imamovic A."/>
            <person name="Ireland A."/>
            <person name="Larimer J."/>
            <person name="McCowan C."/>
            <person name="Murphy C."/>
            <person name="Pearson M."/>
            <person name="Poon T.W."/>
            <person name="Priest M."/>
            <person name="Roberts A."/>
            <person name="Saif S."/>
            <person name="Shea T."/>
            <person name="Sisk P."/>
            <person name="Sykes S."/>
            <person name="Wortman J."/>
            <person name="Nusbaum C."/>
            <person name="Birren B."/>
        </authorList>
    </citation>
    <scope>NUCLEOTIDE SEQUENCE [LARGE SCALE GENOMIC DNA]</scope>
    <source>
        <strain evidence="5">maculatus3</strain>
    </source>
</reference>
<proteinExistence type="predicted"/>
<evidence type="ECO:0000313" key="4">
    <source>
        <dbReference type="EnsemblMetazoa" id="AMAM024238-PA"/>
    </source>
</evidence>
<dbReference type="InterPro" id="IPR011989">
    <property type="entry name" value="ARM-like"/>
</dbReference>
<feature type="region of interest" description="Disordered" evidence="2">
    <location>
        <begin position="192"/>
        <end position="227"/>
    </location>
</feature>
<dbReference type="Pfam" id="PF13251">
    <property type="entry name" value="DUF4042"/>
    <property type="match status" value="1"/>
</dbReference>
<sequence length="338" mass="37266">MFGYWHALFPDETRTSSTVSLLNCVLRDPSPKCRIAAIQATSFLLYKSKPFLIQAESSKKPLVSFTPFSVTLGNMVIEMYDMLTQALTVESDLSVLTQLLKGLTVFIQATPFHRLRSGIATRFVRIVRPLVRHRDATIKVAALMVMGFLISVPDLTEEIAGLVGIKRLAHTPTGNVARSKPVSKAFDLELNQEENEEEEAMESEPEVDGECEEDPKHEPSERSDNAAGVNSMSWLLQVTLENLGVNGVASSVMPVRMECLQVLCAMASHYSLLADHLPMTAQALVNAFSDPLPEIKLYAGRLLDLLGHAIHTELLLQGASKKVGLKATKVDDYFPSNR</sequence>
<dbReference type="Proteomes" id="UP000075901">
    <property type="component" value="Unassembled WGS sequence"/>
</dbReference>
<evidence type="ECO:0000256" key="2">
    <source>
        <dbReference type="SAM" id="MobiDB-lite"/>
    </source>
</evidence>
<evidence type="ECO:0000259" key="3">
    <source>
        <dbReference type="Pfam" id="PF13251"/>
    </source>
</evidence>
<feature type="domain" description="DUF4042" evidence="3">
    <location>
        <begin position="1"/>
        <end position="159"/>
    </location>
</feature>
<keyword evidence="5" id="KW-1185">Reference proteome</keyword>
<dbReference type="InterPro" id="IPR025283">
    <property type="entry name" value="DUF4042"/>
</dbReference>
<dbReference type="InterPro" id="IPR016024">
    <property type="entry name" value="ARM-type_fold"/>
</dbReference>
<dbReference type="PANTHER" id="PTHR13366:SF0">
    <property type="entry name" value="HEAT REPEAT-CONTAINING PROTEIN 6"/>
    <property type="match status" value="1"/>
</dbReference>
<reference evidence="4" key="2">
    <citation type="submission" date="2020-05" db="UniProtKB">
        <authorList>
            <consortium name="EnsemblMetazoa"/>
        </authorList>
    </citation>
    <scope>IDENTIFICATION</scope>
    <source>
        <strain evidence="4">maculatus3</strain>
    </source>
</reference>
<dbReference type="EnsemblMetazoa" id="AMAM024238-RA">
    <property type="protein sequence ID" value="AMAM024238-PA"/>
    <property type="gene ID" value="AMAM024238"/>
</dbReference>
<dbReference type="InterPro" id="IPR052107">
    <property type="entry name" value="HEAT6"/>
</dbReference>
<evidence type="ECO:0000313" key="5">
    <source>
        <dbReference type="Proteomes" id="UP000075901"/>
    </source>
</evidence>
<feature type="compositionally biased region" description="Basic and acidic residues" evidence="2">
    <location>
        <begin position="214"/>
        <end position="224"/>
    </location>
</feature>
<dbReference type="VEuPathDB" id="VectorBase:AMAM024238"/>
<dbReference type="SUPFAM" id="SSF48371">
    <property type="entry name" value="ARM repeat"/>
    <property type="match status" value="1"/>
</dbReference>
<evidence type="ECO:0000256" key="1">
    <source>
        <dbReference type="ARBA" id="ARBA00015263"/>
    </source>
</evidence>
<organism evidence="4 5">
    <name type="scientific">Anopheles maculatus</name>
    <dbReference type="NCBI Taxonomy" id="74869"/>
    <lineage>
        <taxon>Eukaryota</taxon>
        <taxon>Metazoa</taxon>
        <taxon>Ecdysozoa</taxon>
        <taxon>Arthropoda</taxon>
        <taxon>Hexapoda</taxon>
        <taxon>Insecta</taxon>
        <taxon>Pterygota</taxon>
        <taxon>Neoptera</taxon>
        <taxon>Endopterygota</taxon>
        <taxon>Diptera</taxon>
        <taxon>Nematocera</taxon>
        <taxon>Culicoidea</taxon>
        <taxon>Culicidae</taxon>
        <taxon>Anophelinae</taxon>
        <taxon>Anopheles</taxon>
        <taxon>Anopheles maculatus group</taxon>
    </lineage>
</organism>
<feature type="compositionally biased region" description="Acidic residues" evidence="2">
    <location>
        <begin position="192"/>
        <end position="213"/>
    </location>
</feature>
<name>A0A182TCP5_9DIPT</name>
<dbReference type="AlphaFoldDB" id="A0A182TCP5"/>